<dbReference type="OrthoDB" id="111691at2"/>
<dbReference type="InterPro" id="IPR025711">
    <property type="entry name" value="PepSY"/>
</dbReference>
<evidence type="ECO:0000259" key="2">
    <source>
        <dbReference type="Pfam" id="PF03413"/>
    </source>
</evidence>
<keyword evidence="1" id="KW-0812">Transmembrane</keyword>
<evidence type="ECO:0000256" key="1">
    <source>
        <dbReference type="SAM" id="Phobius"/>
    </source>
</evidence>
<accession>A0A1I5V1T6</accession>
<reference evidence="3 4" key="1">
    <citation type="submission" date="2016-10" db="EMBL/GenBank/DDBJ databases">
        <authorList>
            <person name="de Groot N.N."/>
        </authorList>
    </citation>
    <scope>NUCLEOTIDE SEQUENCE [LARGE SCALE GENOMIC DNA]</scope>
    <source>
        <strain evidence="3 4">DSM 28286</strain>
    </source>
</reference>
<name>A0A1I5V1T6_9BACT</name>
<dbReference type="RefSeq" id="WP_090657396.1">
    <property type="nucleotide sequence ID" value="NZ_FOXQ01000004.1"/>
</dbReference>
<dbReference type="InterPro" id="IPR005625">
    <property type="entry name" value="PepSY-ass_TM"/>
</dbReference>
<feature type="transmembrane region" description="Helical" evidence="1">
    <location>
        <begin position="12"/>
        <end position="36"/>
    </location>
</feature>
<evidence type="ECO:0000313" key="3">
    <source>
        <dbReference type="EMBL" id="SFQ01372.1"/>
    </source>
</evidence>
<dbReference type="PANTHER" id="PTHR34219">
    <property type="entry name" value="IRON-REGULATED INNER MEMBRANE PROTEIN-RELATED"/>
    <property type="match status" value="1"/>
</dbReference>
<organism evidence="3 4">
    <name type="scientific">Parafilimonas terrae</name>
    <dbReference type="NCBI Taxonomy" id="1465490"/>
    <lineage>
        <taxon>Bacteria</taxon>
        <taxon>Pseudomonadati</taxon>
        <taxon>Bacteroidota</taxon>
        <taxon>Chitinophagia</taxon>
        <taxon>Chitinophagales</taxon>
        <taxon>Chitinophagaceae</taxon>
        <taxon>Parafilimonas</taxon>
    </lineage>
</organism>
<protein>
    <submittedName>
        <fullName evidence="3">Uncharacterized iron-regulated membrane protein</fullName>
    </submittedName>
</protein>
<dbReference type="PROSITE" id="PS51257">
    <property type="entry name" value="PROKAR_LIPOPROTEIN"/>
    <property type="match status" value="1"/>
</dbReference>
<dbReference type="Pfam" id="PF03413">
    <property type="entry name" value="PepSY"/>
    <property type="match status" value="1"/>
</dbReference>
<gene>
    <name evidence="3" type="ORF">SAMN05444277_104155</name>
</gene>
<keyword evidence="1" id="KW-1133">Transmembrane helix</keyword>
<dbReference type="STRING" id="1465490.SAMN05444277_104155"/>
<dbReference type="PANTHER" id="PTHR34219:SF3">
    <property type="entry name" value="BLL7967 PROTEIN"/>
    <property type="match status" value="1"/>
</dbReference>
<feature type="domain" description="PepSY" evidence="2">
    <location>
        <begin position="58"/>
        <end position="115"/>
    </location>
</feature>
<feature type="transmembrane region" description="Helical" evidence="1">
    <location>
        <begin position="193"/>
        <end position="213"/>
    </location>
</feature>
<evidence type="ECO:0000313" key="4">
    <source>
        <dbReference type="Proteomes" id="UP000199031"/>
    </source>
</evidence>
<feature type="transmembrane region" description="Helical" evidence="1">
    <location>
        <begin position="346"/>
        <end position="366"/>
    </location>
</feature>
<keyword evidence="1" id="KW-0472">Membrane</keyword>
<dbReference type="Proteomes" id="UP000199031">
    <property type="component" value="Unassembled WGS sequence"/>
</dbReference>
<feature type="transmembrane region" description="Helical" evidence="1">
    <location>
        <begin position="143"/>
        <end position="163"/>
    </location>
</feature>
<sequence>MALTFKKITGKIHLWLGLASGVIIVFLGITGCILAFEQEIKSVTQPYLYVEESNQPVLPPSKLQQIAVAALPDKLPHSVSYSDKGRSAQVVFYNEEPEYYYTVYINQYTGQVLKVKNEDADFFRVVLMGHFYLWLPPAIGQPIVATATLIFLVMLISGIVLWWPKNKAARKQRFSVKWNATFKRKNYDLHNVLGFYMSWIAIFIAVTGLVWGFQWFAKSLYWTTSGGKQMVEFYESVSEKPAQPVISTGSPAIDKVWQKMNIDYPAAEVIEVHIPGSDSTAIEAVANPDAGTYWKSDYIYFDQYSLKEISVNHPYGRYANTSAADKIMRMNYDVHTGAVLGITGKIIAFFASLIAASLPITGFLIWRGRHKKKKVAKPVIVKRELVAAI</sequence>
<dbReference type="Pfam" id="PF03929">
    <property type="entry name" value="PepSY_TM"/>
    <property type="match status" value="1"/>
</dbReference>
<dbReference type="EMBL" id="FOXQ01000004">
    <property type="protein sequence ID" value="SFQ01372.1"/>
    <property type="molecule type" value="Genomic_DNA"/>
</dbReference>
<dbReference type="AlphaFoldDB" id="A0A1I5V1T6"/>
<proteinExistence type="predicted"/>
<keyword evidence="4" id="KW-1185">Reference proteome</keyword>